<evidence type="ECO:0000256" key="8">
    <source>
        <dbReference type="ARBA" id="ARBA00023157"/>
    </source>
</evidence>
<keyword evidence="4" id="KW-0874">Quinone</keyword>
<dbReference type="Gene3D" id="1.20.1440.130">
    <property type="entry name" value="VKOR domain"/>
    <property type="match status" value="1"/>
</dbReference>
<evidence type="ECO:0000256" key="9">
    <source>
        <dbReference type="ARBA" id="ARBA00023284"/>
    </source>
</evidence>
<evidence type="ECO:0000256" key="10">
    <source>
        <dbReference type="SAM" id="MobiDB-lite"/>
    </source>
</evidence>
<evidence type="ECO:0000256" key="3">
    <source>
        <dbReference type="ARBA" id="ARBA00022692"/>
    </source>
</evidence>
<reference evidence="13" key="1">
    <citation type="submission" date="2021-01" db="EMBL/GenBank/DDBJ databases">
        <authorList>
            <person name="Corre E."/>
            <person name="Pelletier E."/>
            <person name="Niang G."/>
            <person name="Scheremetjew M."/>
            <person name="Finn R."/>
            <person name="Kale V."/>
            <person name="Holt S."/>
            <person name="Cochrane G."/>
            <person name="Meng A."/>
            <person name="Brown T."/>
            <person name="Cohen L."/>
        </authorList>
    </citation>
    <scope>NUCLEOTIDE SEQUENCE</scope>
    <source>
        <strain evidence="13">RCC733</strain>
    </source>
</reference>
<proteinExistence type="inferred from homology"/>
<sequence length="361" mass="37708">MASVTSILSSSSSSSSTDNKDSTEESSSASAESEADAWRGVNVDDIQDMEPRSPPYGLVAGVGAVGAVETLYLTAVKVGLLGSLACPTNGCESVVASDWGALFGVPLPLFGFACYSAVAALGYAGLQAKANEDESESSSSSSSSSSDESIKNILLPLSVTMAGASTYLMYALFAKLGGDCPYCLASAALSFTLAASTVSGFQARELMSGAKATISTLAFILPIAILGVANLDSEPIVKDISLPYRPVPVETESSELAVEVAQKLSAAHARFYGAFWCSHCADQKQFFGKDAFTKIDYVECFPNGYESKLKGPMAPACNGNVDNGYPQWVIEDGPGGKPLRLSPGEKSISELEGILKRNNLW</sequence>
<keyword evidence="3 11" id="KW-0812">Transmembrane</keyword>
<dbReference type="PANTHER" id="PTHR34573:SF1">
    <property type="entry name" value="VITAMIN K EPOXIDE REDUCTASE DOMAIN-CONTAINING PROTEIN"/>
    <property type="match status" value="1"/>
</dbReference>
<accession>A0A7S2F4A1</accession>
<dbReference type="GO" id="GO:0016491">
    <property type="term" value="F:oxidoreductase activity"/>
    <property type="evidence" value="ECO:0007669"/>
    <property type="project" value="UniProtKB-KW"/>
</dbReference>
<protein>
    <recommendedName>
        <fullName evidence="12">Vitamin K epoxide reductase domain-containing protein</fullName>
    </recommendedName>
</protein>
<evidence type="ECO:0000256" key="11">
    <source>
        <dbReference type="SAM" id="Phobius"/>
    </source>
</evidence>
<dbReference type="Pfam" id="PF07884">
    <property type="entry name" value="VKOR"/>
    <property type="match status" value="1"/>
</dbReference>
<dbReference type="SMART" id="SM00756">
    <property type="entry name" value="VKc"/>
    <property type="match status" value="1"/>
</dbReference>
<feature type="transmembrane region" description="Helical" evidence="11">
    <location>
        <begin position="153"/>
        <end position="173"/>
    </location>
</feature>
<evidence type="ECO:0000256" key="7">
    <source>
        <dbReference type="ARBA" id="ARBA00023136"/>
    </source>
</evidence>
<dbReference type="GO" id="GO:0048038">
    <property type="term" value="F:quinone binding"/>
    <property type="evidence" value="ECO:0007669"/>
    <property type="project" value="UniProtKB-KW"/>
</dbReference>
<evidence type="ECO:0000256" key="4">
    <source>
        <dbReference type="ARBA" id="ARBA00022719"/>
    </source>
</evidence>
<name>A0A7S2F4A1_9CHLO</name>
<feature type="transmembrane region" description="Helical" evidence="11">
    <location>
        <begin position="180"/>
        <end position="201"/>
    </location>
</feature>
<dbReference type="InterPro" id="IPR038354">
    <property type="entry name" value="VKOR_sf"/>
</dbReference>
<dbReference type="CDD" id="cd12916">
    <property type="entry name" value="VKOR_1"/>
    <property type="match status" value="1"/>
</dbReference>
<evidence type="ECO:0000256" key="6">
    <source>
        <dbReference type="ARBA" id="ARBA00023002"/>
    </source>
</evidence>
<gene>
    <name evidence="13" type="ORF">PPRO1471_LOCUS2381</name>
</gene>
<feature type="compositionally biased region" description="Low complexity" evidence="10">
    <location>
        <begin position="1"/>
        <end position="17"/>
    </location>
</feature>
<comment type="subcellular location">
    <subcellularLocation>
        <location evidence="1">Membrane</location>
        <topology evidence="1">Multi-pass membrane protein</topology>
    </subcellularLocation>
</comment>
<keyword evidence="6" id="KW-0560">Oxidoreductase</keyword>
<dbReference type="Gene3D" id="3.40.30.10">
    <property type="entry name" value="Glutaredoxin"/>
    <property type="match status" value="1"/>
</dbReference>
<evidence type="ECO:0000256" key="1">
    <source>
        <dbReference type="ARBA" id="ARBA00004141"/>
    </source>
</evidence>
<organism evidence="13">
    <name type="scientific">Pycnococcus provasolii</name>
    <dbReference type="NCBI Taxonomy" id="41880"/>
    <lineage>
        <taxon>Eukaryota</taxon>
        <taxon>Viridiplantae</taxon>
        <taxon>Chlorophyta</taxon>
        <taxon>Pseudoscourfieldiophyceae</taxon>
        <taxon>Pseudoscourfieldiales</taxon>
        <taxon>Pycnococcaceae</taxon>
        <taxon>Pycnococcus</taxon>
    </lineage>
</organism>
<comment type="similarity">
    <text evidence="2">Belongs to the VKOR family.</text>
</comment>
<dbReference type="PANTHER" id="PTHR34573">
    <property type="entry name" value="VKC DOMAIN-CONTAINING PROTEIN"/>
    <property type="match status" value="1"/>
</dbReference>
<keyword evidence="7 11" id="KW-0472">Membrane</keyword>
<keyword evidence="5 11" id="KW-1133">Transmembrane helix</keyword>
<dbReference type="InterPro" id="IPR012932">
    <property type="entry name" value="VKOR"/>
</dbReference>
<keyword evidence="9" id="KW-0676">Redox-active center</keyword>
<evidence type="ECO:0000256" key="2">
    <source>
        <dbReference type="ARBA" id="ARBA00006214"/>
    </source>
</evidence>
<keyword evidence="8" id="KW-1015">Disulfide bond</keyword>
<evidence type="ECO:0000256" key="5">
    <source>
        <dbReference type="ARBA" id="ARBA00022989"/>
    </source>
</evidence>
<feature type="domain" description="Vitamin K epoxide reductase" evidence="12">
    <location>
        <begin position="52"/>
        <end position="201"/>
    </location>
</feature>
<dbReference type="InterPro" id="IPR044698">
    <property type="entry name" value="VKOR/LTO1"/>
</dbReference>
<evidence type="ECO:0000259" key="12">
    <source>
        <dbReference type="SMART" id="SM00756"/>
    </source>
</evidence>
<feature type="region of interest" description="Disordered" evidence="10">
    <location>
        <begin position="1"/>
        <end position="39"/>
    </location>
</feature>
<feature type="transmembrane region" description="Helical" evidence="11">
    <location>
        <begin position="213"/>
        <end position="231"/>
    </location>
</feature>
<evidence type="ECO:0000313" key="13">
    <source>
        <dbReference type="EMBL" id="CAD9372481.1"/>
    </source>
</evidence>
<dbReference type="GO" id="GO:0016020">
    <property type="term" value="C:membrane"/>
    <property type="evidence" value="ECO:0007669"/>
    <property type="project" value="UniProtKB-SubCell"/>
</dbReference>
<dbReference type="EMBL" id="HBGR01003573">
    <property type="protein sequence ID" value="CAD9372481.1"/>
    <property type="molecule type" value="Transcribed_RNA"/>
</dbReference>
<dbReference type="AlphaFoldDB" id="A0A7S2F4A1"/>